<dbReference type="Proteomes" id="UP000887565">
    <property type="component" value="Unplaced"/>
</dbReference>
<proteinExistence type="predicted"/>
<feature type="region of interest" description="Disordered" evidence="1">
    <location>
        <begin position="1"/>
        <end position="70"/>
    </location>
</feature>
<feature type="compositionally biased region" description="Basic and acidic residues" evidence="1">
    <location>
        <begin position="21"/>
        <end position="39"/>
    </location>
</feature>
<reference evidence="3" key="1">
    <citation type="submission" date="2022-11" db="UniProtKB">
        <authorList>
            <consortium name="WormBaseParasite"/>
        </authorList>
    </citation>
    <scope>IDENTIFICATION</scope>
</reference>
<feature type="region of interest" description="Disordered" evidence="1">
    <location>
        <begin position="349"/>
        <end position="368"/>
    </location>
</feature>
<evidence type="ECO:0000313" key="2">
    <source>
        <dbReference type="Proteomes" id="UP000887565"/>
    </source>
</evidence>
<sequence length="485" mass="53917">MNGDFFTEKNEPDTTSPVIDHQQREASRLIVEGPEKKPESSTISPKLDKVPEESKFTAEEDRQSDIRDGDKMDQNANKVLQQDQQHLEFFHYLFFFVFPKRVQKIITTPDEGIDIDHFVSQPVLVGSRVTNGNFNSFASSTDNHHHGPVSYEDIDFLSKSPKTEDNVPNFVQSENFGDQRKEQYQLEEELFVEEPPIRLNSSSSVDIIKDDESEDLESRRNFNLENSCNIINGVFENSIIIDRNSQSSSDLPPPPAIMDGLTLICEKTESPDLERPNSVTDFPVLVTNFPNTVIDGIFDNRPLLSSYGQDIGEPPEDLLSPSDDANGNCLLDLVDGEEIYTCRIMTPETDRDSEGDVLSKPESPIPILEPQSPVPIFKPESSVHVLQLGSSIAAPISENPAPIPMSECPVHVPSPESPSLKLESTISNLESPAPESESSIPKPKSPSPIPQQQHEIMVPKVENPVPSAPLLSNQVIDRDDTKNVA</sequence>
<protein>
    <submittedName>
        <fullName evidence="3">Uncharacterized protein</fullName>
    </submittedName>
</protein>
<name>A0A915JJU2_ROMCU</name>
<evidence type="ECO:0000256" key="1">
    <source>
        <dbReference type="SAM" id="MobiDB-lite"/>
    </source>
</evidence>
<dbReference type="WBParaSite" id="nRc.2.0.1.t26425-RA">
    <property type="protein sequence ID" value="nRc.2.0.1.t26425-RA"/>
    <property type="gene ID" value="nRc.2.0.1.g26425"/>
</dbReference>
<feature type="region of interest" description="Disordered" evidence="1">
    <location>
        <begin position="408"/>
        <end position="485"/>
    </location>
</feature>
<feature type="compositionally biased region" description="Basic and acidic residues" evidence="1">
    <location>
        <begin position="349"/>
        <end position="359"/>
    </location>
</feature>
<dbReference type="AlphaFoldDB" id="A0A915JJU2"/>
<evidence type="ECO:0000313" key="3">
    <source>
        <dbReference type="WBParaSite" id="nRc.2.0.1.t26425-RA"/>
    </source>
</evidence>
<feature type="compositionally biased region" description="Basic and acidic residues" evidence="1">
    <location>
        <begin position="46"/>
        <end position="70"/>
    </location>
</feature>
<feature type="compositionally biased region" description="Low complexity" evidence="1">
    <location>
        <begin position="413"/>
        <end position="424"/>
    </location>
</feature>
<feature type="compositionally biased region" description="Basic and acidic residues" evidence="1">
    <location>
        <begin position="1"/>
        <end position="12"/>
    </location>
</feature>
<accession>A0A915JJU2</accession>
<feature type="compositionally biased region" description="Low complexity" evidence="1">
    <location>
        <begin position="431"/>
        <end position="442"/>
    </location>
</feature>
<keyword evidence="2" id="KW-1185">Reference proteome</keyword>
<feature type="compositionally biased region" description="Basic and acidic residues" evidence="1">
    <location>
        <begin position="476"/>
        <end position="485"/>
    </location>
</feature>
<organism evidence="2 3">
    <name type="scientific">Romanomermis culicivorax</name>
    <name type="common">Nematode worm</name>
    <dbReference type="NCBI Taxonomy" id="13658"/>
    <lineage>
        <taxon>Eukaryota</taxon>
        <taxon>Metazoa</taxon>
        <taxon>Ecdysozoa</taxon>
        <taxon>Nematoda</taxon>
        <taxon>Enoplea</taxon>
        <taxon>Dorylaimia</taxon>
        <taxon>Mermithida</taxon>
        <taxon>Mermithoidea</taxon>
        <taxon>Mermithidae</taxon>
        <taxon>Romanomermis</taxon>
    </lineage>
</organism>